<organism evidence="2 3">
    <name type="scientific">Onychostoma macrolepis</name>
    <dbReference type="NCBI Taxonomy" id="369639"/>
    <lineage>
        <taxon>Eukaryota</taxon>
        <taxon>Metazoa</taxon>
        <taxon>Chordata</taxon>
        <taxon>Craniata</taxon>
        <taxon>Vertebrata</taxon>
        <taxon>Euteleostomi</taxon>
        <taxon>Actinopterygii</taxon>
        <taxon>Neopterygii</taxon>
        <taxon>Teleostei</taxon>
        <taxon>Ostariophysi</taxon>
        <taxon>Cypriniformes</taxon>
        <taxon>Cyprinidae</taxon>
        <taxon>Acrossocheilinae</taxon>
        <taxon>Onychostoma</taxon>
    </lineage>
</organism>
<proteinExistence type="predicted"/>
<feature type="region of interest" description="Disordered" evidence="1">
    <location>
        <begin position="1"/>
        <end position="32"/>
    </location>
</feature>
<comment type="caution">
    <text evidence="2">The sequence shown here is derived from an EMBL/GenBank/DDBJ whole genome shotgun (WGS) entry which is preliminary data.</text>
</comment>
<feature type="compositionally biased region" description="Polar residues" evidence="1">
    <location>
        <begin position="1"/>
        <end position="11"/>
    </location>
</feature>
<evidence type="ECO:0000313" key="3">
    <source>
        <dbReference type="Proteomes" id="UP000579812"/>
    </source>
</evidence>
<accession>A0A7J6BVR7</accession>
<sequence length="100" mass="11184">MKYSMTGVNTRSKAHERLTLQPDSLDEDELEERGEHVGAFPMIQVAGPDRTASVNFKRAWITPDEDHWYNVSCDSEELQFGNGSLLQIGRLDNLGPGLPP</sequence>
<evidence type="ECO:0000256" key="1">
    <source>
        <dbReference type="SAM" id="MobiDB-lite"/>
    </source>
</evidence>
<name>A0A7J6BVR7_9TELE</name>
<dbReference type="AlphaFoldDB" id="A0A7J6BVR7"/>
<reference evidence="2 3" key="1">
    <citation type="submission" date="2020-04" db="EMBL/GenBank/DDBJ databases">
        <title>Chromosome-level genome assembly of a cyprinid fish Onychostoma macrolepis by integration of Nanopore Sequencing, Bionano and Hi-C technology.</title>
        <authorList>
            <person name="Wang D."/>
        </authorList>
    </citation>
    <scope>NUCLEOTIDE SEQUENCE [LARGE SCALE GENOMIC DNA]</scope>
    <source>
        <strain evidence="2">SWU-2019</strain>
        <tissue evidence="2">Muscle</tissue>
    </source>
</reference>
<dbReference type="EMBL" id="JAAMOB010000021">
    <property type="protein sequence ID" value="KAF4098603.1"/>
    <property type="molecule type" value="Genomic_DNA"/>
</dbReference>
<evidence type="ECO:0000313" key="2">
    <source>
        <dbReference type="EMBL" id="KAF4098603.1"/>
    </source>
</evidence>
<protein>
    <submittedName>
        <fullName evidence="2">Uncharacterized protein</fullName>
    </submittedName>
</protein>
<dbReference type="Proteomes" id="UP000579812">
    <property type="component" value="Unassembled WGS sequence"/>
</dbReference>
<keyword evidence="3" id="KW-1185">Reference proteome</keyword>
<gene>
    <name evidence="2" type="ORF">G5714_020633</name>
</gene>